<dbReference type="Pfam" id="PF12036">
    <property type="entry name" value="DUF3522"/>
    <property type="match status" value="1"/>
</dbReference>
<dbReference type="EMBL" id="HBHL01001813">
    <property type="protein sequence ID" value="CAD9712195.1"/>
    <property type="molecule type" value="Transcribed_RNA"/>
</dbReference>
<dbReference type="InterPro" id="IPR021910">
    <property type="entry name" value="NGX6/PGAP6/MYMK"/>
</dbReference>
<comment type="subcellular location">
    <subcellularLocation>
        <location evidence="1">Cell membrane</location>
        <topology evidence="1">Multi-pass membrane protein</topology>
    </subcellularLocation>
</comment>
<feature type="transmembrane region" description="Helical" evidence="7">
    <location>
        <begin position="184"/>
        <end position="204"/>
    </location>
</feature>
<dbReference type="EMBL" id="CP031040">
    <property type="protein sequence ID" value="QDZ22435.1"/>
    <property type="molecule type" value="Genomic_DNA"/>
</dbReference>
<accession>A0A5B8MS05</accession>
<sequence>MYVPIEDITHTGIPWKDSLPLTTMVFCYLPLYATFRKGLPFQFLCASLSCGVASLYHWLLYSGDRAVLGLTADDWRQLDIAVACYCLGICLAYVLHAHHEINTVTTRVVVPVAMAWMHLRGAEHATFAKVLIANSVFVFLGRLIFRTKNVPVYDWSYLKYAVPSILISLVFFPLPVVWPHMYWLYHSLWHVFMGLGLFVCYGFLHTGSYKARKKAKAKRKTK</sequence>
<organism evidence="9 10">
    <name type="scientific">Chloropicon primus</name>
    <dbReference type="NCBI Taxonomy" id="1764295"/>
    <lineage>
        <taxon>Eukaryota</taxon>
        <taxon>Viridiplantae</taxon>
        <taxon>Chlorophyta</taxon>
        <taxon>Chloropicophyceae</taxon>
        <taxon>Chloropicales</taxon>
        <taxon>Chloropicaceae</taxon>
        <taxon>Chloropicon</taxon>
    </lineage>
</organism>
<evidence type="ECO:0000256" key="5">
    <source>
        <dbReference type="ARBA" id="ARBA00022989"/>
    </source>
</evidence>
<feature type="transmembrane region" description="Helical" evidence="7">
    <location>
        <begin position="157"/>
        <end position="178"/>
    </location>
</feature>
<dbReference type="GO" id="GO:0005886">
    <property type="term" value="C:plasma membrane"/>
    <property type="evidence" value="ECO:0007669"/>
    <property type="project" value="UniProtKB-SubCell"/>
</dbReference>
<feature type="transmembrane region" description="Helical" evidence="7">
    <location>
        <begin position="39"/>
        <end position="59"/>
    </location>
</feature>
<proteinExistence type="inferred from homology"/>
<keyword evidence="3" id="KW-1003">Cell membrane</keyword>
<dbReference type="OrthoDB" id="510329at2759"/>
<evidence type="ECO:0000313" key="8">
    <source>
        <dbReference type="EMBL" id="CAD9712195.1"/>
    </source>
</evidence>
<evidence type="ECO:0000256" key="2">
    <source>
        <dbReference type="ARBA" id="ARBA00005542"/>
    </source>
</evidence>
<feature type="transmembrane region" description="Helical" evidence="7">
    <location>
        <begin position="80"/>
        <end position="98"/>
    </location>
</feature>
<evidence type="ECO:0000313" key="9">
    <source>
        <dbReference type="EMBL" id="QDZ22435.1"/>
    </source>
</evidence>
<name>A0A5B8MS05_9CHLO</name>
<evidence type="ECO:0000256" key="4">
    <source>
        <dbReference type="ARBA" id="ARBA00022692"/>
    </source>
</evidence>
<evidence type="ECO:0000256" key="3">
    <source>
        <dbReference type="ARBA" id="ARBA00022475"/>
    </source>
</evidence>
<evidence type="ECO:0000256" key="7">
    <source>
        <dbReference type="SAM" id="Phobius"/>
    </source>
</evidence>
<keyword evidence="6 7" id="KW-0472">Membrane</keyword>
<dbReference type="AlphaFoldDB" id="A0A5B8MS05"/>
<evidence type="ECO:0000256" key="6">
    <source>
        <dbReference type="ARBA" id="ARBA00023136"/>
    </source>
</evidence>
<keyword evidence="4 7" id="KW-0812">Transmembrane</keyword>
<reference evidence="9 10" key="1">
    <citation type="submission" date="2018-07" db="EMBL/GenBank/DDBJ databases">
        <title>The complete nuclear genome of the prasinophyte Chloropicon primus (CCMP1205).</title>
        <authorList>
            <person name="Pombert J.-F."/>
            <person name="Otis C."/>
            <person name="Turmel M."/>
            <person name="Lemieux C."/>
        </authorList>
    </citation>
    <scope>NUCLEOTIDE SEQUENCE [LARGE SCALE GENOMIC DNA]</scope>
    <source>
        <strain evidence="9 10">CCMP1205</strain>
    </source>
</reference>
<evidence type="ECO:0000256" key="1">
    <source>
        <dbReference type="ARBA" id="ARBA00004651"/>
    </source>
</evidence>
<protein>
    <recommendedName>
        <fullName evidence="11">Post-GPI attachment to proteins factor 3</fullName>
    </recommendedName>
</protein>
<dbReference type="Proteomes" id="UP000316726">
    <property type="component" value="Chromosome 7"/>
</dbReference>
<keyword evidence="10" id="KW-1185">Reference proteome</keyword>
<keyword evidence="5 7" id="KW-1133">Transmembrane helix</keyword>
<evidence type="ECO:0008006" key="11">
    <source>
        <dbReference type="Google" id="ProtNLM"/>
    </source>
</evidence>
<comment type="similarity">
    <text evidence="2">Belongs to the TMEM8 family.</text>
</comment>
<evidence type="ECO:0000313" key="10">
    <source>
        <dbReference type="Proteomes" id="UP000316726"/>
    </source>
</evidence>
<gene>
    <name evidence="9" type="ORF">A3770_07p49530</name>
    <name evidence="8" type="ORF">CPRI1469_LOCUS1036</name>
</gene>
<reference evidence="8" key="2">
    <citation type="submission" date="2021-01" db="EMBL/GenBank/DDBJ databases">
        <authorList>
            <person name="Corre E."/>
            <person name="Pelletier E."/>
            <person name="Niang G."/>
            <person name="Scheremetjew M."/>
            <person name="Finn R."/>
            <person name="Kale V."/>
            <person name="Holt S."/>
            <person name="Cochrane G."/>
            <person name="Meng A."/>
            <person name="Brown T."/>
            <person name="Cohen L."/>
        </authorList>
    </citation>
    <scope>NUCLEOTIDE SEQUENCE</scope>
    <source>
        <strain evidence="8">CCMP1205</strain>
    </source>
</reference>